<comment type="caution">
    <text evidence="3">The sequence shown here is derived from an EMBL/GenBank/DDBJ whole genome shotgun (WGS) entry which is preliminary data.</text>
</comment>
<evidence type="ECO:0000313" key="2">
    <source>
        <dbReference type="EMBL" id="KXX75541.1"/>
    </source>
</evidence>
<sequence length="548" mass="63747">MAPNTSTRSQSDVASTLPPSVVATAARSAPPLADSNNPSNSRRSRDPGHEPSGAIRPAGIPQTHDHEACDPDGRELWTPEPDPSDPDTYTAWGRKHFGDDWYEQRQTMLQERNIYVHRDPAYKERQRALRRLERERQEGKLPPQGKTWQELMAWARMHYGEAWYQHREAAGRLDREMVETSDPDEEYRLFSKLGKHEDIMRAIQFDTDERMLAEGKTWHDILALPAEPSDIAPSAEIIFRSPSPSSDGSTDLSGYDTYPPTPTDLRSEAMYGPKVALFWGDVNEWRPHESEWDLVEWRGVHDRTTLGGRTPEKQYEDSKDWLRSKTRSWYEDEEGNRRREKELEEIRKLRWTLPKDPDRAWKQMGEYERRMEHFNLRTEGWTQEQIAAEDRAARARWREHEERMERLRREPPTPVPGAVSQLQAAPRPIKDVTRKTRTGRVTKNTPTATEALPPDRRRGPSVPDVLEELGSRTRTAPQYYSRQRKTYRKERASRRLAGKPPEFGLLLSQRPAVEKVSSQGREASRDFKIWASRDRPVKTVMMDKTRTR</sequence>
<reference evidence="3" key="1">
    <citation type="submission" date="2015-06" db="EMBL/GenBank/DDBJ databases">
        <authorList>
            <person name="Hoefler B.C."/>
            <person name="Straight P.D."/>
        </authorList>
    </citation>
    <scope>NUCLEOTIDE SEQUENCE [LARGE SCALE GENOMIC DNA]</scope>
    <source>
        <strain evidence="3">Mm55</strain>
    </source>
</reference>
<reference evidence="3 4" key="3">
    <citation type="submission" date="2016-01" db="EMBL/GenBank/DDBJ databases">
        <title>Madurella mycetomatis genome sequencing.</title>
        <authorList>
            <person name="Van De Sande W."/>
        </authorList>
    </citation>
    <scope>NUCLEOTIDE SEQUENCE [LARGE SCALE GENOMIC DNA]</scope>
    <source>
        <strain evidence="4">mm55</strain>
        <strain evidence="3">Mm55</strain>
    </source>
</reference>
<evidence type="ECO:0000313" key="4">
    <source>
        <dbReference type="Proteomes" id="UP000078237"/>
    </source>
</evidence>
<feature type="compositionally biased region" description="Basic residues" evidence="1">
    <location>
        <begin position="482"/>
        <end position="497"/>
    </location>
</feature>
<accession>A0A175WED2</accession>
<reference evidence="4" key="2">
    <citation type="submission" date="2015-06" db="EMBL/GenBank/DDBJ databases">
        <authorList>
            <person name="van de Sande W.W.J."/>
        </authorList>
    </citation>
    <scope>NUCLEOTIDE SEQUENCE [LARGE SCALE GENOMIC DNA]</scope>
    <source>
        <strain evidence="4">mm55</strain>
    </source>
</reference>
<feature type="compositionally biased region" description="Polar residues" evidence="1">
    <location>
        <begin position="472"/>
        <end position="481"/>
    </location>
</feature>
<dbReference type="VEuPathDB" id="FungiDB:MMYC01_203212"/>
<dbReference type="EMBL" id="LCTW02000039">
    <property type="protein sequence ID" value="KXX81274.1"/>
    <property type="molecule type" value="Genomic_DNA"/>
</dbReference>
<organism evidence="3 4">
    <name type="scientific">Madurella mycetomatis</name>
    <dbReference type="NCBI Taxonomy" id="100816"/>
    <lineage>
        <taxon>Eukaryota</taxon>
        <taxon>Fungi</taxon>
        <taxon>Dikarya</taxon>
        <taxon>Ascomycota</taxon>
        <taxon>Pezizomycotina</taxon>
        <taxon>Sordariomycetes</taxon>
        <taxon>Sordariomycetidae</taxon>
        <taxon>Sordariales</taxon>
        <taxon>Sordariales incertae sedis</taxon>
        <taxon>Madurella</taxon>
    </lineage>
</organism>
<gene>
    <name evidence="3" type="ORF">MMYC01_203212</name>
    <name evidence="2" type="ORF">MMYC01_208050</name>
</gene>
<dbReference type="EMBL" id="LCTW02000264">
    <property type="protein sequence ID" value="KXX75541.1"/>
    <property type="molecule type" value="Genomic_DNA"/>
</dbReference>
<dbReference type="VEuPathDB" id="FungiDB:MMYC01_208050"/>
<feature type="region of interest" description="Disordered" evidence="1">
    <location>
        <begin position="1"/>
        <end position="94"/>
    </location>
</feature>
<name>A0A175WED2_9PEZI</name>
<proteinExistence type="predicted"/>
<keyword evidence="4" id="KW-1185">Reference proteome</keyword>
<protein>
    <submittedName>
        <fullName evidence="3">Uncharacterized protein</fullName>
    </submittedName>
</protein>
<dbReference type="AlphaFoldDB" id="A0A175WED2"/>
<feature type="region of interest" description="Disordered" evidence="1">
    <location>
        <begin position="403"/>
        <end position="503"/>
    </location>
</feature>
<dbReference type="OrthoDB" id="5151869at2759"/>
<evidence type="ECO:0000313" key="3">
    <source>
        <dbReference type="EMBL" id="KXX81274.1"/>
    </source>
</evidence>
<evidence type="ECO:0000256" key="1">
    <source>
        <dbReference type="SAM" id="MobiDB-lite"/>
    </source>
</evidence>
<feature type="compositionally biased region" description="Polar residues" evidence="1">
    <location>
        <begin position="1"/>
        <end position="18"/>
    </location>
</feature>
<dbReference type="Proteomes" id="UP000078237">
    <property type="component" value="Unassembled WGS sequence"/>
</dbReference>
<feature type="compositionally biased region" description="Basic and acidic residues" evidence="1">
    <location>
        <begin position="63"/>
        <end position="77"/>
    </location>
</feature>